<accession>A0ABM4BFI4</accession>
<feature type="repeat" description="TPR" evidence="1">
    <location>
        <begin position="36"/>
        <end position="69"/>
    </location>
</feature>
<protein>
    <submittedName>
        <fullName evidence="4">Neutrophil cytosol factor 2 isoform X3</fullName>
    </submittedName>
</protein>
<dbReference type="PANTHER" id="PTHR15175:SF0">
    <property type="entry name" value="SH3 DOMAIN-CONTAINING PROTEIN C23A1.17"/>
    <property type="match status" value="1"/>
</dbReference>
<keyword evidence="1" id="KW-0802">TPR repeat</keyword>
<dbReference type="Pfam" id="PF13181">
    <property type="entry name" value="TPR_8"/>
    <property type="match status" value="1"/>
</dbReference>
<dbReference type="InterPro" id="IPR011990">
    <property type="entry name" value="TPR-like_helical_dom_sf"/>
</dbReference>
<keyword evidence="3" id="KW-1185">Reference proteome</keyword>
<feature type="repeat" description="TPR" evidence="1">
    <location>
        <begin position="70"/>
        <end position="103"/>
    </location>
</feature>
<dbReference type="PANTHER" id="PTHR15175">
    <property type="entry name" value="NEUTROPHIL CYTOSOLIC FACTOR 2, NEUTROPHIL NADPH OXIDASE FACTOR 2"/>
    <property type="match status" value="1"/>
</dbReference>
<reference evidence="4" key="2">
    <citation type="submission" date="2025-08" db="UniProtKB">
        <authorList>
            <consortium name="RefSeq"/>
        </authorList>
    </citation>
    <scope>IDENTIFICATION</scope>
</reference>
<dbReference type="PROSITE" id="PS50005">
    <property type="entry name" value="TPR"/>
    <property type="match status" value="2"/>
</dbReference>
<evidence type="ECO:0000256" key="2">
    <source>
        <dbReference type="SAM" id="MobiDB-lite"/>
    </source>
</evidence>
<dbReference type="GeneID" id="105844647"/>
<gene>
    <name evidence="4" type="primary">LOC105844647</name>
</gene>
<dbReference type="InterPro" id="IPR051864">
    <property type="entry name" value="NCF2_NOXA1"/>
</dbReference>
<evidence type="ECO:0000313" key="4">
    <source>
        <dbReference type="RefSeq" id="XP_065647737.1"/>
    </source>
</evidence>
<dbReference type="InterPro" id="IPR019734">
    <property type="entry name" value="TPR_rpt"/>
</dbReference>
<sequence length="508" mass="58642">MNSASEIEKWSNAVNLYDNGEIEEAIECFKTILQNSKISFNISCSYLALGNVQLAVKSFQETINLDPFMAIAYYMLGLTNCLDQDYLSAFENFQKAIDLLRGNRMLDYRQLGLNFQLYQCEILTNQAYTYYRRKNYRKAKVMLLLAINCKVEKRHENIVDFLDNIQTGTSIKLFVPSPKVIYRPSKLFAENLKKKDFLGKSTVIATENEDNIYVCFSGLKEKFVSQQQPIVPNRKTMLEEIRQPERKKSLKHIGKPPNKQLPILKAKPVFDIKSQTRAETNKVLTEYTYMLPPKSVYNVPKSTTISDFKNKNTNHHQKSSMSDPKEGISTKTNIDQYTPLELQEPTNTFDNNYFILLDQSATINNEYNKLNFQGNEKADNLAANQTTPVIKNGEKLALKYKLMDKTSGFNSVKVTDDALKYSKKNNDSEPNNLEYFDIEVQYTFTKKVRVNPKISLYDVENLIKSQTIPTEIELCYSSELGRQQKLNEKNLLEYFQNSSKKKLFCFSA</sequence>
<dbReference type="Gene3D" id="1.25.40.10">
    <property type="entry name" value="Tetratricopeptide repeat domain"/>
    <property type="match status" value="1"/>
</dbReference>
<reference evidence="3" key="1">
    <citation type="submission" date="2025-05" db="UniProtKB">
        <authorList>
            <consortium name="RefSeq"/>
        </authorList>
    </citation>
    <scope>NUCLEOTIDE SEQUENCE [LARGE SCALE GENOMIC DNA]</scope>
</reference>
<evidence type="ECO:0000313" key="3">
    <source>
        <dbReference type="Proteomes" id="UP001652625"/>
    </source>
</evidence>
<evidence type="ECO:0000256" key="1">
    <source>
        <dbReference type="PROSITE-ProRule" id="PRU00339"/>
    </source>
</evidence>
<organism evidence="3 4">
    <name type="scientific">Hydra vulgaris</name>
    <name type="common">Hydra</name>
    <name type="synonym">Hydra attenuata</name>
    <dbReference type="NCBI Taxonomy" id="6087"/>
    <lineage>
        <taxon>Eukaryota</taxon>
        <taxon>Metazoa</taxon>
        <taxon>Cnidaria</taxon>
        <taxon>Hydrozoa</taxon>
        <taxon>Hydroidolina</taxon>
        <taxon>Anthoathecata</taxon>
        <taxon>Aplanulata</taxon>
        <taxon>Hydridae</taxon>
        <taxon>Hydra</taxon>
    </lineage>
</organism>
<name>A0ABM4BFI4_HYDVU</name>
<dbReference type="SMART" id="SM00028">
    <property type="entry name" value="TPR"/>
    <property type="match status" value="3"/>
</dbReference>
<feature type="region of interest" description="Disordered" evidence="2">
    <location>
        <begin position="307"/>
        <end position="329"/>
    </location>
</feature>
<dbReference type="RefSeq" id="XP_065647737.1">
    <property type="nucleotide sequence ID" value="XM_065791665.1"/>
</dbReference>
<dbReference type="SUPFAM" id="SSF48452">
    <property type="entry name" value="TPR-like"/>
    <property type="match status" value="1"/>
</dbReference>
<dbReference type="Proteomes" id="UP001652625">
    <property type="component" value="Chromosome 02"/>
</dbReference>
<proteinExistence type="predicted"/>